<dbReference type="SUPFAM" id="SSF48452">
    <property type="entry name" value="TPR-like"/>
    <property type="match status" value="1"/>
</dbReference>
<evidence type="ECO:0000256" key="2">
    <source>
        <dbReference type="ARBA" id="ARBA00023136"/>
    </source>
</evidence>
<proteinExistence type="inferred from homology"/>
<dbReference type="CDD" id="cd15830">
    <property type="entry name" value="BamD"/>
    <property type="match status" value="1"/>
</dbReference>
<dbReference type="EMBL" id="UINC01002276">
    <property type="protein sequence ID" value="SUZ94897.1"/>
    <property type="molecule type" value="Genomic_DNA"/>
</dbReference>
<dbReference type="Gene3D" id="1.25.40.10">
    <property type="entry name" value="Tetratricopeptide repeat domain"/>
    <property type="match status" value="1"/>
</dbReference>
<evidence type="ECO:0000256" key="1">
    <source>
        <dbReference type="ARBA" id="ARBA00022729"/>
    </source>
</evidence>
<reference evidence="5" key="1">
    <citation type="submission" date="2018-05" db="EMBL/GenBank/DDBJ databases">
        <authorList>
            <person name="Lanie J.A."/>
            <person name="Ng W.-L."/>
            <person name="Kazmierczak K.M."/>
            <person name="Andrzejewski T.M."/>
            <person name="Davidsen T.M."/>
            <person name="Wayne K.J."/>
            <person name="Tettelin H."/>
            <person name="Glass J.I."/>
            <person name="Rusch D."/>
            <person name="Podicherti R."/>
            <person name="Tsui H.-C.T."/>
            <person name="Winkler M.E."/>
        </authorList>
    </citation>
    <scope>NUCLEOTIDE SEQUENCE</scope>
</reference>
<evidence type="ECO:0000256" key="3">
    <source>
        <dbReference type="ARBA" id="ARBA00023237"/>
    </source>
</evidence>
<accession>A0A381RY35</accession>
<dbReference type="AlphaFoldDB" id="A0A381RY35"/>
<keyword evidence="3" id="KW-0998">Cell outer membrane</keyword>
<gene>
    <name evidence="5" type="ORF">METZ01_LOCUS47751</name>
</gene>
<evidence type="ECO:0000313" key="5">
    <source>
        <dbReference type="EMBL" id="SUZ94897.1"/>
    </source>
</evidence>
<dbReference type="InterPro" id="IPR017689">
    <property type="entry name" value="BamD"/>
</dbReference>
<dbReference type="InterPro" id="IPR039565">
    <property type="entry name" value="BamD-like"/>
</dbReference>
<dbReference type="NCBIfam" id="TIGR03302">
    <property type="entry name" value="OM_YfiO"/>
    <property type="match status" value="1"/>
</dbReference>
<keyword evidence="2" id="KW-0472">Membrane</keyword>
<dbReference type="PROSITE" id="PS51257">
    <property type="entry name" value="PROKAR_LIPOPROTEIN"/>
    <property type="match status" value="1"/>
</dbReference>
<name>A0A381RY35_9ZZZZ</name>
<protein>
    <recommendedName>
        <fullName evidence="4">Outer membrane lipoprotein BamD-like domain-containing protein</fullName>
    </recommendedName>
</protein>
<feature type="domain" description="Outer membrane lipoprotein BamD-like" evidence="4">
    <location>
        <begin position="41"/>
        <end position="232"/>
    </location>
</feature>
<organism evidence="5">
    <name type="scientific">marine metagenome</name>
    <dbReference type="NCBI Taxonomy" id="408172"/>
    <lineage>
        <taxon>unclassified sequences</taxon>
        <taxon>metagenomes</taxon>
        <taxon>ecological metagenomes</taxon>
    </lineage>
</organism>
<dbReference type="InterPro" id="IPR011990">
    <property type="entry name" value="TPR-like_helical_dom_sf"/>
</dbReference>
<keyword evidence="1" id="KW-0732">Signal</keyword>
<evidence type="ECO:0000259" key="4">
    <source>
        <dbReference type="Pfam" id="PF13525"/>
    </source>
</evidence>
<sequence length="283" mass="33083">MRRILILIFSFLLLASCLGRDAIKKKEETKLPPLSNEVAIRVYKEGLENLKAGDYFYASKKFSEAETLLPQTVWAEKSALMASYCLYAINFYEEALLNLERFIKMYPASKHLSYAHYLIAISYYEQILDEKKDIEPLVLSKKRIEFFLDTFPETDYAIDLKFKLDLIINQLAAKELSIARFYIKNEKWIAAINRLKIIVEDYEETIFVEEALHRLVEIYYRIGLENEAKAAAALLGYNYNSSEWYARSYKVLNKDYKPPKITKGNEEGGLIRRTIKKLLFIND</sequence>
<dbReference type="Pfam" id="PF13525">
    <property type="entry name" value="YfiO"/>
    <property type="match status" value="1"/>
</dbReference>
<dbReference type="HAMAP" id="MF_00922">
    <property type="entry name" value="OM_assembly_BamD"/>
    <property type="match status" value="1"/>
</dbReference>